<evidence type="ECO:0000313" key="4">
    <source>
        <dbReference type="Proteomes" id="UP000004956"/>
    </source>
</evidence>
<evidence type="ECO:0000256" key="1">
    <source>
        <dbReference type="SAM" id="MobiDB-lite"/>
    </source>
</evidence>
<evidence type="ECO:0000313" key="3">
    <source>
        <dbReference type="EMBL" id="EHY31236.1"/>
    </source>
</evidence>
<feature type="compositionally biased region" description="Polar residues" evidence="1">
    <location>
        <begin position="54"/>
        <end position="68"/>
    </location>
</feature>
<dbReference type="PANTHER" id="PTHR42696">
    <property type="entry name" value="ASPARTATE AMMONIA-LYASE"/>
    <property type="match status" value="1"/>
</dbReference>
<dbReference type="InterPro" id="IPR051546">
    <property type="entry name" value="Aspartate_Ammonia-Lyase"/>
</dbReference>
<keyword evidence="4" id="KW-1185">Reference proteome</keyword>
<comment type="caution">
    <text evidence="3">The sequence shown here is derived from an EMBL/GenBank/DDBJ whole genome shotgun (WGS) entry which is preliminary data.</text>
</comment>
<dbReference type="GO" id="GO:0005829">
    <property type="term" value="C:cytosol"/>
    <property type="evidence" value="ECO:0007669"/>
    <property type="project" value="TreeGrafter"/>
</dbReference>
<dbReference type="GO" id="GO:0008797">
    <property type="term" value="F:aspartate ammonia-lyase activity"/>
    <property type="evidence" value="ECO:0007669"/>
    <property type="project" value="TreeGrafter"/>
</dbReference>
<evidence type="ECO:0000259" key="2">
    <source>
        <dbReference type="Pfam" id="PF00206"/>
    </source>
</evidence>
<accession>H3KF63</accession>
<feature type="domain" description="Fumarate lyase N-terminal" evidence="2">
    <location>
        <begin position="43"/>
        <end position="96"/>
    </location>
</feature>
<dbReference type="HOGENOM" id="CLU_2276035_0_0_4"/>
<dbReference type="PATRIC" id="fig|762967.3.peg.1086"/>
<dbReference type="GO" id="GO:0006531">
    <property type="term" value="P:aspartate metabolic process"/>
    <property type="evidence" value="ECO:0007669"/>
    <property type="project" value="TreeGrafter"/>
</dbReference>
<dbReference type="Proteomes" id="UP000004956">
    <property type="component" value="Unassembled WGS sequence"/>
</dbReference>
<dbReference type="EMBL" id="AFBQ01000195">
    <property type="protein sequence ID" value="EHY31236.1"/>
    <property type="molecule type" value="Genomic_DNA"/>
</dbReference>
<dbReference type="InterPro" id="IPR022761">
    <property type="entry name" value="Fumarate_lyase_N"/>
</dbReference>
<sequence length="102" mass="10817">MAPGADQQKPLAVERAPRPALVVQAAVGGNQHVDALRGEGLTGHRSQDKVHPNTHVNKAQSTNDTIPSATHLAIAPRLDRITADLDRLAESFEKKAGSSPRS</sequence>
<dbReference type="SUPFAM" id="SSF48557">
    <property type="entry name" value="L-aspartase-like"/>
    <property type="match status" value="1"/>
</dbReference>
<dbReference type="Pfam" id="PF00206">
    <property type="entry name" value="Lyase_1"/>
    <property type="match status" value="1"/>
</dbReference>
<dbReference type="AlphaFoldDB" id="H3KF63"/>
<reference evidence="3 4" key="1">
    <citation type="submission" date="2011-11" db="EMBL/GenBank/DDBJ databases">
        <authorList>
            <person name="Weinstock G."/>
            <person name="Sodergren E."/>
            <person name="Clifton S."/>
            <person name="Fulton L."/>
            <person name="Fulton B."/>
            <person name="Courtney L."/>
            <person name="Fronick C."/>
            <person name="Harrison M."/>
            <person name="Strong C."/>
            <person name="Farmer C."/>
            <person name="Delahaunty K."/>
            <person name="Markovic C."/>
            <person name="Hall O."/>
            <person name="Minx P."/>
            <person name="Tomlinson C."/>
            <person name="Mitreva M."/>
            <person name="Hou S."/>
            <person name="Chen J."/>
            <person name="Wollam A."/>
            <person name="Pepin K.H."/>
            <person name="Johnson M."/>
            <person name="Bhonagiri V."/>
            <person name="Zhang X."/>
            <person name="Suruliraj S."/>
            <person name="Warren W."/>
            <person name="Chinwalla A."/>
            <person name="Mardis E.R."/>
            <person name="Wilson R.K."/>
        </authorList>
    </citation>
    <scope>NUCLEOTIDE SEQUENCE [LARGE SCALE GENOMIC DNA]</scope>
    <source>
        <strain evidence="3 4">YIT 11816</strain>
    </source>
</reference>
<dbReference type="STRING" id="762967.HMPREF9440_01381"/>
<protein>
    <recommendedName>
        <fullName evidence="2">Fumarate lyase N-terminal domain-containing protein</fullName>
    </recommendedName>
</protein>
<gene>
    <name evidence="3" type="ORF">HMPREF9440_01381</name>
</gene>
<name>H3KF63_9BURK</name>
<dbReference type="InterPro" id="IPR008948">
    <property type="entry name" value="L-Aspartase-like"/>
</dbReference>
<dbReference type="PANTHER" id="PTHR42696:SF2">
    <property type="entry name" value="ASPARTATE AMMONIA-LYASE"/>
    <property type="match status" value="1"/>
</dbReference>
<proteinExistence type="predicted"/>
<feature type="region of interest" description="Disordered" evidence="1">
    <location>
        <begin position="36"/>
        <end position="68"/>
    </location>
</feature>
<organism evidence="3 4">
    <name type="scientific">Sutterella parvirubra YIT 11816</name>
    <dbReference type="NCBI Taxonomy" id="762967"/>
    <lineage>
        <taxon>Bacteria</taxon>
        <taxon>Pseudomonadati</taxon>
        <taxon>Pseudomonadota</taxon>
        <taxon>Betaproteobacteria</taxon>
        <taxon>Burkholderiales</taxon>
        <taxon>Sutterellaceae</taxon>
        <taxon>Sutterella</taxon>
    </lineage>
</organism>